<dbReference type="GO" id="GO:0016282">
    <property type="term" value="C:eukaryotic 43S preinitiation complex"/>
    <property type="evidence" value="ECO:0007669"/>
    <property type="project" value="UniProtKB-UniRule"/>
</dbReference>
<comment type="function">
    <text evidence="4">Component of the eukaryotic translation initiation factor 3 (eIF-3) complex, which is involved in protein synthesis of a specialized repertoire of mRNAs and, together with other initiation factors, stimulates binding of mRNA and methionyl-tRNAi to the 40S ribosome. The eIF-3 complex specifically targets and initiates translation of a subset of mRNAs involved in cell proliferation.</text>
</comment>
<evidence type="ECO:0000256" key="3">
    <source>
        <dbReference type="ARBA" id="ARBA00022917"/>
    </source>
</evidence>
<dbReference type="EMBL" id="LT553433">
    <property type="protein sequence ID" value="SAM00896.1"/>
    <property type="molecule type" value="Genomic_DNA"/>
</dbReference>
<dbReference type="GO" id="GO:0001732">
    <property type="term" value="P:formation of cytoplasmic translation initiation complex"/>
    <property type="evidence" value="ECO:0007669"/>
    <property type="project" value="UniProtKB-UniRule"/>
</dbReference>
<evidence type="ECO:0000256" key="4">
    <source>
        <dbReference type="HAMAP-Rule" id="MF_03002"/>
    </source>
</evidence>
<reference evidence="7" key="1">
    <citation type="submission" date="2016-04" db="EMBL/GenBank/DDBJ databases">
        <authorList>
            <person name="Evans L.H."/>
            <person name="Alamgir A."/>
            <person name="Owens N."/>
            <person name="Weber N.D."/>
            <person name="Virtaneva K."/>
            <person name="Barbian K."/>
            <person name="Babar A."/>
            <person name="Rosenke K."/>
        </authorList>
    </citation>
    <scope>NUCLEOTIDE SEQUENCE [LARGE SCALE GENOMIC DNA]</scope>
    <source>
        <strain evidence="7">CBS 101.48</strain>
    </source>
</reference>
<evidence type="ECO:0000256" key="5">
    <source>
        <dbReference type="SAM" id="MobiDB-lite"/>
    </source>
</evidence>
<sequence length="802" mass="90892">MSRFFRSNSDSESETDSSDNDFYDEDVLSSSEEEESDVEADQDDQQESKKSRFLKGGDSDSDMDSDEEGGRKRQVKSQKDKRLEDMHSAAKAIDNGRKNNDWTLISSEFDKLSTSISKATTGFDKIAFPKFYIKILIELDELIQETTKKDKASKKKVNPANGKAMNATKLKVKKISKQYENMIEEYKKDPEEFMKEDEEPATPEPVKATKASDATTTTTTTTTATDDGFTSVGKSGKAVAEVDDKPILVRLGEVLESRGKKNTDREEQANILGSLYSKSKTSFQKISVLLALIASRFDLTIGSTSHMDIKTWKSVEKEVNLILSIMESDPSFVVCEDAEDLDNDDKEVVPEAGQVVKLRGSIIGYIERLDDEFIKSLQATDPHTPDYIDRLRDEPSLYALLVRSQVYFEKTALKESISRVIVRRLDHLYYKPEQVIRSIEKVAKDMLPSGLKSKVIVADDPSHLIHELCAYLYKQNASMLRTRAMLCHIFHFALHNQFHKARDMLLMSHLQESIHQADVATQILYNRAVVQIGLSAFRQGLIKESHACLQEIQGTGRAKELLAQGMQQNRYGQQQPSPELEQLERQRQLPFHMHINLELLECVFLTSSMLLEIPGQAQAGPNNKKFISRPFRRLLDFNERQAFAGPPENTRDHIMSAAKALASGEWERARDYILAIKVWDLLPDTDSIKSMLVRRIQEEGLRTYLFTYASYYSTLGVSQLSSMFDLPSHTIASIVAKLIWNEELAASLDQVSQCVVLHQVELSRLQELALQFSEKAANLVDQNERLATPPTRNENQKVQQQN</sequence>
<dbReference type="GO" id="GO:0003723">
    <property type="term" value="F:RNA binding"/>
    <property type="evidence" value="ECO:0007669"/>
    <property type="project" value="InterPro"/>
</dbReference>
<dbReference type="STRING" id="4829.A0A163JEG1"/>
<dbReference type="PANTHER" id="PTHR13937">
    <property type="entry name" value="EUKARYOTIC TRANSLATION INITATION FACTOR 3, SUBUNIT 8 EIF3S8 -RELATED"/>
    <property type="match status" value="1"/>
</dbReference>
<feature type="region of interest" description="Disordered" evidence="5">
    <location>
        <begin position="1"/>
        <end position="97"/>
    </location>
</feature>
<comment type="subunit">
    <text evidence="4">Component of the eukaryotic translation initiation factor 3 (eIF-3) complex.</text>
</comment>
<dbReference type="Proteomes" id="UP000078561">
    <property type="component" value="Unassembled WGS sequence"/>
</dbReference>
<gene>
    <name evidence="7" type="primary">ABSGL_06622.1 scaffold 8461</name>
    <name evidence="4" type="synonym">NIP1</name>
</gene>
<feature type="region of interest" description="Disordered" evidence="5">
    <location>
        <begin position="192"/>
        <end position="235"/>
    </location>
</feature>
<feature type="compositionally biased region" description="Basic and acidic residues" evidence="5">
    <location>
        <begin position="46"/>
        <end position="58"/>
    </location>
</feature>
<comment type="subcellular location">
    <subcellularLocation>
        <location evidence="4">Cytoplasm</location>
    </subcellularLocation>
</comment>
<feature type="compositionally biased region" description="Basic and acidic residues" evidence="5">
    <location>
        <begin position="77"/>
        <end position="97"/>
    </location>
</feature>
<feature type="domain" description="PCI" evidence="6">
    <location>
        <begin position="591"/>
        <end position="762"/>
    </location>
</feature>
<dbReference type="Pfam" id="PF01399">
    <property type="entry name" value="PCI"/>
    <property type="match status" value="1"/>
</dbReference>
<evidence type="ECO:0000313" key="7">
    <source>
        <dbReference type="EMBL" id="SAM00896.1"/>
    </source>
</evidence>
<dbReference type="FunCoup" id="A0A163JEG1">
    <property type="interactions" value="975"/>
</dbReference>
<proteinExistence type="inferred from homology"/>
<keyword evidence="3 4" id="KW-0648">Protein biosynthesis</keyword>
<dbReference type="SMART" id="SM00088">
    <property type="entry name" value="PINT"/>
    <property type="match status" value="1"/>
</dbReference>
<dbReference type="AlphaFoldDB" id="A0A163JEG1"/>
<dbReference type="OMA" id="CQIEVLV"/>
<dbReference type="InterPro" id="IPR000717">
    <property type="entry name" value="PCI_dom"/>
</dbReference>
<evidence type="ECO:0000256" key="1">
    <source>
        <dbReference type="ARBA" id="ARBA00022490"/>
    </source>
</evidence>
<dbReference type="SUPFAM" id="SSF46785">
    <property type="entry name" value="Winged helix' DNA-binding domain"/>
    <property type="match status" value="1"/>
</dbReference>
<dbReference type="InterPro" id="IPR036390">
    <property type="entry name" value="WH_DNA-bd_sf"/>
</dbReference>
<dbReference type="HAMAP" id="MF_03002">
    <property type="entry name" value="eIF3c"/>
    <property type="match status" value="1"/>
</dbReference>
<dbReference type="PROSITE" id="PS50250">
    <property type="entry name" value="PCI"/>
    <property type="match status" value="1"/>
</dbReference>
<evidence type="ECO:0000313" key="8">
    <source>
        <dbReference type="Proteomes" id="UP000078561"/>
    </source>
</evidence>
<comment type="similarity">
    <text evidence="4">Belongs to the eIF-3 subunit C family.</text>
</comment>
<protein>
    <recommendedName>
        <fullName evidence="4">Eukaryotic translation initiation factor 3 subunit C</fullName>
        <shortName evidence="4">eIF3c</shortName>
    </recommendedName>
    <alternativeName>
        <fullName evidence="4">Eukaryotic translation initiation factor 3 93 kDa subunit homolog</fullName>
        <shortName evidence="4">eIF3 p93</shortName>
    </alternativeName>
    <alternativeName>
        <fullName evidence="4">Translation initiation factor eIF3, p93 subunit homolog</fullName>
    </alternativeName>
</protein>
<dbReference type="GO" id="GO:0003743">
    <property type="term" value="F:translation initiation factor activity"/>
    <property type="evidence" value="ECO:0007669"/>
    <property type="project" value="UniProtKB-UniRule"/>
</dbReference>
<evidence type="ECO:0000259" key="6">
    <source>
        <dbReference type="PROSITE" id="PS50250"/>
    </source>
</evidence>
<dbReference type="GO" id="GO:0005852">
    <property type="term" value="C:eukaryotic translation initiation factor 3 complex"/>
    <property type="evidence" value="ECO:0007669"/>
    <property type="project" value="UniProtKB-UniRule"/>
</dbReference>
<dbReference type="FunFam" id="1.10.10.10:FF:000300">
    <property type="entry name" value="Eukaryotic translation initiation factor 3 subunit C"/>
    <property type="match status" value="1"/>
</dbReference>
<dbReference type="InterPro" id="IPR058999">
    <property type="entry name" value="EIF3CL_C"/>
</dbReference>
<feature type="compositionally biased region" description="Low complexity" evidence="5">
    <location>
        <begin position="208"/>
        <end position="227"/>
    </location>
</feature>
<dbReference type="Pfam" id="PF05470">
    <property type="entry name" value="eIF-3c_N"/>
    <property type="match status" value="1"/>
</dbReference>
<dbReference type="PANTHER" id="PTHR13937:SF0">
    <property type="entry name" value="EUKARYOTIC TRANSLATION INITIATION FACTOR 3 SUBUNIT C-RELATED"/>
    <property type="match status" value="1"/>
</dbReference>
<accession>A0A163JEG1</accession>
<evidence type="ECO:0000256" key="2">
    <source>
        <dbReference type="ARBA" id="ARBA00022540"/>
    </source>
</evidence>
<dbReference type="InterPro" id="IPR027516">
    <property type="entry name" value="EIF3C"/>
</dbReference>
<keyword evidence="2 4" id="KW-0396">Initiation factor</keyword>
<keyword evidence="8" id="KW-1185">Reference proteome</keyword>
<feature type="compositionally biased region" description="Acidic residues" evidence="5">
    <location>
        <begin position="11"/>
        <end position="45"/>
    </location>
</feature>
<dbReference type="Pfam" id="PF26569">
    <property type="entry name" value="EIF3CL_C"/>
    <property type="match status" value="1"/>
</dbReference>
<dbReference type="GO" id="GO:0033290">
    <property type="term" value="C:eukaryotic 48S preinitiation complex"/>
    <property type="evidence" value="ECO:0007669"/>
    <property type="project" value="UniProtKB-UniRule"/>
</dbReference>
<organism evidence="7">
    <name type="scientific">Absidia glauca</name>
    <name type="common">Pin mould</name>
    <dbReference type="NCBI Taxonomy" id="4829"/>
    <lineage>
        <taxon>Eukaryota</taxon>
        <taxon>Fungi</taxon>
        <taxon>Fungi incertae sedis</taxon>
        <taxon>Mucoromycota</taxon>
        <taxon>Mucoromycotina</taxon>
        <taxon>Mucoromycetes</taxon>
        <taxon>Mucorales</taxon>
        <taxon>Cunninghamellaceae</taxon>
        <taxon>Absidia</taxon>
    </lineage>
</organism>
<dbReference type="InterPro" id="IPR008905">
    <property type="entry name" value="EIF3C_N_dom"/>
</dbReference>
<name>A0A163JEG1_ABSGL</name>
<keyword evidence="1 4" id="KW-0963">Cytoplasm</keyword>
<dbReference type="GO" id="GO:0031369">
    <property type="term" value="F:translation initiation factor binding"/>
    <property type="evidence" value="ECO:0007669"/>
    <property type="project" value="InterPro"/>
</dbReference>
<dbReference type="OrthoDB" id="29647at2759"/>
<dbReference type="InParanoid" id="A0A163JEG1"/>